<dbReference type="EMBL" id="CAKOGL010000007">
    <property type="protein sequence ID" value="CAH2088546.1"/>
    <property type="molecule type" value="Genomic_DNA"/>
</dbReference>
<protein>
    <submittedName>
        <fullName evidence="1">Uncharacterized protein</fullName>
    </submittedName>
</protein>
<organism evidence="1 2">
    <name type="scientific">Euphydryas editha</name>
    <name type="common">Edith's checkerspot</name>
    <dbReference type="NCBI Taxonomy" id="104508"/>
    <lineage>
        <taxon>Eukaryota</taxon>
        <taxon>Metazoa</taxon>
        <taxon>Ecdysozoa</taxon>
        <taxon>Arthropoda</taxon>
        <taxon>Hexapoda</taxon>
        <taxon>Insecta</taxon>
        <taxon>Pterygota</taxon>
        <taxon>Neoptera</taxon>
        <taxon>Endopterygota</taxon>
        <taxon>Lepidoptera</taxon>
        <taxon>Glossata</taxon>
        <taxon>Ditrysia</taxon>
        <taxon>Papilionoidea</taxon>
        <taxon>Nymphalidae</taxon>
        <taxon>Nymphalinae</taxon>
        <taxon>Euphydryas</taxon>
    </lineage>
</organism>
<name>A0AAU9TN08_EUPED</name>
<evidence type="ECO:0000313" key="2">
    <source>
        <dbReference type="Proteomes" id="UP001153954"/>
    </source>
</evidence>
<comment type="caution">
    <text evidence="1">The sequence shown here is derived from an EMBL/GenBank/DDBJ whole genome shotgun (WGS) entry which is preliminary data.</text>
</comment>
<dbReference type="AlphaFoldDB" id="A0AAU9TN08"/>
<keyword evidence="2" id="KW-1185">Reference proteome</keyword>
<dbReference type="Proteomes" id="UP001153954">
    <property type="component" value="Unassembled WGS sequence"/>
</dbReference>
<reference evidence="1" key="1">
    <citation type="submission" date="2022-03" db="EMBL/GenBank/DDBJ databases">
        <authorList>
            <person name="Tunstrom K."/>
        </authorList>
    </citation>
    <scope>NUCLEOTIDE SEQUENCE</scope>
</reference>
<evidence type="ECO:0000313" key="1">
    <source>
        <dbReference type="EMBL" id="CAH2088546.1"/>
    </source>
</evidence>
<gene>
    <name evidence="1" type="ORF">EEDITHA_LOCUS4698</name>
</gene>
<proteinExistence type="predicted"/>
<accession>A0AAU9TN08</accession>
<sequence length="84" mass="9309">MLNDIFLPVTMAKYLPCNGVGGTLKLAAATASLQLPFDKQILKPQELYQWAMQPDNLPKIGVSYSTTADDEKATEILKYVLFES</sequence>